<evidence type="ECO:0000313" key="4">
    <source>
        <dbReference type="EMBL" id="MFD0889289.1"/>
    </source>
</evidence>
<keyword evidence="5" id="KW-1185">Reference proteome</keyword>
<evidence type="ECO:0000313" key="5">
    <source>
        <dbReference type="Proteomes" id="UP001597024"/>
    </source>
</evidence>
<proteinExistence type="predicted"/>
<organism evidence="4 5">
    <name type="scientific">Streptosporangium algeriense</name>
    <dbReference type="NCBI Taxonomy" id="1682748"/>
    <lineage>
        <taxon>Bacteria</taxon>
        <taxon>Bacillati</taxon>
        <taxon>Actinomycetota</taxon>
        <taxon>Actinomycetes</taxon>
        <taxon>Streptosporangiales</taxon>
        <taxon>Streptosporangiaceae</taxon>
        <taxon>Streptosporangium</taxon>
    </lineage>
</organism>
<reference evidence="5" key="1">
    <citation type="journal article" date="2019" name="Int. J. Syst. Evol. Microbiol.">
        <title>The Global Catalogue of Microorganisms (GCM) 10K type strain sequencing project: providing services to taxonomists for standard genome sequencing and annotation.</title>
        <authorList>
            <consortium name="The Broad Institute Genomics Platform"/>
            <consortium name="The Broad Institute Genome Sequencing Center for Infectious Disease"/>
            <person name="Wu L."/>
            <person name="Ma J."/>
        </authorList>
    </citation>
    <scope>NUCLEOTIDE SEQUENCE [LARGE SCALE GENOMIC DNA]</scope>
    <source>
        <strain evidence="5">CCUG 62974</strain>
    </source>
</reference>
<evidence type="ECO:0000256" key="2">
    <source>
        <dbReference type="ARBA" id="ARBA00023002"/>
    </source>
</evidence>
<dbReference type="Proteomes" id="UP001597024">
    <property type="component" value="Unassembled WGS sequence"/>
</dbReference>
<gene>
    <name evidence="4" type="ORF">ACFQ08_32545</name>
</gene>
<dbReference type="EMBL" id="JBHTHX010001750">
    <property type="protein sequence ID" value="MFD0889289.1"/>
    <property type="molecule type" value="Genomic_DNA"/>
</dbReference>
<keyword evidence="2" id="KW-0560">Oxidoreductase</keyword>
<sequence length="102" mass="10868">QIAESRLAVDQARLLGLRAAWMIDTVGARAASAEISAVKAVAPRVACEVIDRAIQVHGALGVSDDVPLAAMYVHARAMRILGGPDEVHLRAVARRELKPHLS</sequence>
<feature type="non-terminal residue" evidence="4">
    <location>
        <position position="1"/>
    </location>
</feature>
<dbReference type="PANTHER" id="PTHR48083:SF13">
    <property type="entry name" value="ACYL-COA DEHYDROGENASE FAMILY MEMBER 11"/>
    <property type="match status" value="1"/>
</dbReference>
<dbReference type="InterPro" id="IPR009075">
    <property type="entry name" value="AcylCo_DH/oxidase_C"/>
</dbReference>
<dbReference type="SUPFAM" id="SSF47203">
    <property type="entry name" value="Acyl-CoA dehydrogenase C-terminal domain-like"/>
    <property type="match status" value="1"/>
</dbReference>
<evidence type="ECO:0000259" key="3">
    <source>
        <dbReference type="Pfam" id="PF00441"/>
    </source>
</evidence>
<dbReference type="PANTHER" id="PTHR48083">
    <property type="entry name" value="MEDIUM-CHAIN SPECIFIC ACYL-COA DEHYDROGENASE, MITOCHONDRIAL-RELATED"/>
    <property type="match status" value="1"/>
</dbReference>
<feature type="domain" description="Acyl-CoA dehydrogenase/oxidase C-terminal" evidence="3">
    <location>
        <begin position="1"/>
        <end position="95"/>
    </location>
</feature>
<evidence type="ECO:0000256" key="1">
    <source>
        <dbReference type="ARBA" id="ARBA00022630"/>
    </source>
</evidence>
<accession>A0ABW3E1Q1</accession>
<comment type="caution">
    <text evidence="4">The sequence shown here is derived from an EMBL/GenBank/DDBJ whole genome shotgun (WGS) entry which is preliminary data.</text>
</comment>
<dbReference type="Pfam" id="PF00441">
    <property type="entry name" value="Acyl-CoA_dh_1"/>
    <property type="match status" value="1"/>
</dbReference>
<dbReference type="InterPro" id="IPR036250">
    <property type="entry name" value="AcylCo_DH-like_C"/>
</dbReference>
<keyword evidence="1" id="KW-0285">Flavoprotein</keyword>
<dbReference type="InterPro" id="IPR050741">
    <property type="entry name" value="Acyl-CoA_dehydrogenase"/>
</dbReference>
<protein>
    <submittedName>
        <fullName evidence="4">Acyl-CoA dehydrogenase family protein</fullName>
    </submittedName>
</protein>
<name>A0ABW3E1Q1_9ACTN</name>
<dbReference type="Gene3D" id="1.20.140.10">
    <property type="entry name" value="Butyryl-CoA Dehydrogenase, subunit A, domain 3"/>
    <property type="match status" value="1"/>
</dbReference>